<evidence type="ECO:0000256" key="4">
    <source>
        <dbReference type="ARBA" id="ARBA00022729"/>
    </source>
</evidence>
<evidence type="ECO:0000313" key="8">
    <source>
        <dbReference type="Proteomes" id="UP001597373"/>
    </source>
</evidence>
<dbReference type="CDD" id="cd08498">
    <property type="entry name" value="PBP2_NikA_DppA_OppA_like_2"/>
    <property type="match status" value="1"/>
</dbReference>
<dbReference type="InterPro" id="IPR000914">
    <property type="entry name" value="SBP_5_dom"/>
</dbReference>
<feature type="signal peptide" evidence="5">
    <location>
        <begin position="1"/>
        <end position="27"/>
    </location>
</feature>
<accession>A0ABW5DBY1</accession>
<organism evidence="7 8">
    <name type="scientific">Chelativorans composti</name>
    <dbReference type="NCBI Taxonomy" id="768533"/>
    <lineage>
        <taxon>Bacteria</taxon>
        <taxon>Pseudomonadati</taxon>
        <taxon>Pseudomonadota</taxon>
        <taxon>Alphaproteobacteria</taxon>
        <taxon>Hyphomicrobiales</taxon>
        <taxon>Phyllobacteriaceae</taxon>
        <taxon>Chelativorans</taxon>
    </lineage>
</organism>
<dbReference type="Gene3D" id="3.40.190.10">
    <property type="entry name" value="Periplasmic binding protein-like II"/>
    <property type="match status" value="1"/>
</dbReference>
<evidence type="ECO:0000256" key="1">
    <source>
        <dbReference type="ARBA" id="ARBA00004418"/>
    </source>
</evidence>
<feature type="domain" description="Solute-binding protein family 5" evidence="6">
    <location>
        <begin position="71"/>
        <end position="442"/>
    </location>
</feature>
<keyword evidence="4 5" id="KW-0732">Signal</keyword>
<keyword evidence="8" id="KW-1185">Reference proteome</keyword>
<comment type="similarity">
    <text evidence="2">Belongs to the bacterial solute-binding protein 5 family.</text>
</comment>
<dbReference type="Gene3D" id="3.90.76.10">
    <property type="entry name" value="Dipeptide-binding Protein, Domain 1"/>
    <property type="match status" value="1"/>
</dbReference>
<dbReference type="RefSeq" id="WP_345097745.1">
    <property type="nucleotide sequence ID" value="NZ_BAABGS010000009.1"/>
</dbReference>
<comment type="caution">
    <text evidence="7">The sequence shown here is derived from an EMBL/GenBank/DDBJ whole genome shotgun (WGS) entry which is preliminary data.</text>
</comment>
<dbReference type="PANTHER" id="PTHR30290">
    <property type="entry name" value="PERIPLASMIC BINDING COMPONENT OF ABC TRANSPORTER"/>
    <property type="match status" value="1"/>
</dbReference>
<evidence type="ECO:0000256" key="3">
    <source>
        <dbReference type="ARBA" id="ARBA00022448"/>
    </source>
</evidence>
<evidence type="ECO:0000256" key="5">
    <source>
        <dbReference type="SAM" id="SignalP"/>
    </source>
</evidence>
<name>A0ABW5DBY1_9HYPH</name>
<comment type="subcellular location">
    <subcellularLocation>
        <location evidence="1">Periplasm</location>
    </subcellularLocation>
</comment>
<protein>
    <submittedName>
        <fullName evidence="7">ABC transporter substrate-binding protein</fullName>
    </submittedName>
</protein>
<keyword evidence="3" id="KW-0813">Transport</keyword>
<evidence type="ECO:0000259" key="6">
    <source>
        <dbReference type="Pfam" id="PF00496"/>
    </source>
</evidence>
<dbReference type="EMBL" id="JBHUIR010000010">
    <property type="protein sequence ID" value="MFD2258583.1"/>
    <property type="molecule type" value="Genomic_DNA"/>
</dbReference>
<sequence length="528" mass="57604">MKSLKRWGNAAALAAALLSLSALTALAADVVIGRANEPSAIDPQFSRTGNNQMTADNMFETLLRTDENLQMHPHLATEWTNIDPLTWEISIRKDVTFHDGSPFTVDDVIYSLDRTDEVPNSPAPFSDMVSSIDRLEKIDDYKFRVITKAPNPALMEQIGRVFMVSKKATENATLEDFNSGKAAIGTGPYKFVEWRPAEYLKLAAYEGYWGEKPDFENVEIRFIPNDAARTAALLSGSVDIIDAVSPSDVPRLEGTSNIKVFPVESGRLVYLALSMRDNIAPGVVDAAGNPIEPNPFRDARVRKAISKMIDRQMLVDRVLNGAGVPSVQIVPSVLGGYVPDLQPGSADPAGAKALLAEAGFPDGFGITIYSSNDRFPGDGDITQAIGQLLARGGLKVNGVQTQPYNVYSSAATKGEYGAFVFSLGSSTPNAEANLRALLQTYDKEAGTGGFNRMRYSNPEFDAALQSAIGEFDQEKRMEKLQIATRIAMEDQAIVPLYFQKIYWAARDGIDFTPNLSERTVAQDVRIAK</sequence>
<dbReference type="InterPro" id="IPR039424">
    <property type="entry name" value="SBP_5"/>
</dbReference>
<evidence type="ECO:0000313" key="7">
    <source>
        <dbReference type="EMBL" id="MFD2258583.1"/>
    </source>
</evidence>
<dbReference type="Gene3D" id="3.10.105.10">
    <property type="entry name" value="Dipeptide-binding Protein, Domain 3"/>
    <property type="match status" value="1"/>
</dbReference>
<gene>
    <name evidence="7" type="ORF">ACFSMZ_02205</name>
</gene>
<dbReference type="PANTHER" id="PTHR30290:SF9">
    <property type="entry name" value="OLIGOPEPTIDE-BINDING PROTEIN APPA"/>
    <property type="match status" value="1"/>
</dbReference>
<dbReference type="Pfam" id="PF00496">
    <property type="entry name" value="SBP_bac_5"/>
    <property type="match status" value="1"/>
</dbReference>
<dbReference type="Proteomes" id="UP001597373">
    <property type="component" value="Unassembled WGS sequence"/>
</dbReference>
<reference evidence="8" key="1">
    <citation type="journal article" date="2019" name="Int. J. Syst. Evol. Microbiol.">
        <title>The Global Catalogue of Microorganisms (GCM) 10K type strain sequencing project: providing services to taxonomists for standard genome sequencing and annotation.</title>
        <authorList>
            <consortium name="The Broad Institute Genomics Platform"/>
            <consortium name="The Broad Institute Genome Sequencing Center for Infectious Disease"/>
            <person name="Wu L."/>
            <person name="Ma J."/>
        </authorList>
    </citation>
    <scope>NUCLEOTIDE SEQUENCE [LARGE SCALE GENOMIC DNA]</scope>
    <source>
        <strain evidence="8">KCTC 23707</strain>
    </source>
</reference>
<dbReference type="PIRSF" id="PIRSF002741">
    <property type="entry name" value="MppA"/>
    <property type="match status" value="1"/>
</dbReference>
<dbReference type="SUPFAM" id="SSF53850">
    <property type="entry name" value="Periplasmic binding protein-like II"/>
    <property type="match status" value="1"/>
</dbReference>
<dbReference type="InterPro" id="IPR030678">
    <property type="entry name" value="Peptide/Ni-bd"/>
</dbReference>
<evidence type="ECO:0000256" key="2">
    <source>
        <dbReference type="ARBA" id="ARBA00005695"/>
    </source>
</evidence>
<proteinExistence type="inferred from homology"/>
<feature type="chain" id="PRO_5045655046" evidence="5">
    <location>
        <begin position="28"/>
        <end position="528"/>
    </location>
</feature>